<comment type="caution">
    <text evidence="2">The sequence shown here is derived from an EMBL/GenBank/DDBJ whole genome shotgun (WGS) entry which is preliminary data.</text>
</comment>
<dbReference type="Proteomes" id="UP001279410">
    <property type="component" value="Unassembled WGS sequence"/>
</dbReference>
<dbReference type="EMBL" id="BRZM01000025">
    <property type="protein sequence ID" value="GLD56503.1"/>
    <property type="molecule type" value="Genomic_DNA"/>
</dbReference>
<accession>A0AAD3MKT7</accession>
<reference evidence="2" key="1">
    <citation type="submission" date="2022-08" db="EMBL/GenBank/DDBJ databases">
        <title>Genome sequencing of akame (Lates japonicus).</title>
        <authorList>
            <person name="Hashiguchi Y."/>
            <person name="Takahashi H."/>
        </authorList>
    </citation>
    <scope>NUCLEOTIDE SEQUENCE</scope>
    <source>
        <strain evidence="2">Kochi</strain>
    </source>
</reference>
<evidence type="ECO:0000256" key="1">
    <source>
        <dbReference type="SAM" id="MobiDB-lite"/>
    </source>
</evidence>
<feature type="compositionally biased region" description="Basic residues" evidence="1">
    <location>
        <begin position="64"/>
        <end position="77"/>
    </location>
</feature>
<feature type="non-terminal residue" evidence="2">
    <location>
        <position position="109"/>
    </location>
</feature>
<name>A0AAD3MKT7_LATJO</name>
<dbReference type="AlphaFoldDB" id="A0AAD3MKT7"/>
<sequence length="109" mass="12107">MDGQKAAGSVFMCRLCNLFSPSRSLLLDHCSQLHAQREPPDDIIIALQPLVAEPVETLTETPVKRKRGRPKGSTKKVRTADSAHSPEDNPQRQEEGKKKEADQQCNSVE</sequence>
<organism evidence="2 3">
    <name type="scientific">Lates japonicus</name>
    <name type="common">Japanese lates</name>
    <dbReference type="NCBI Taxonomy" id="270547"/>
    <lineage>
        <taxon>Eukaryota</taxon>
        <taxon>Metazoa</taxon>
        <taxon>Chordata</taxon>
        <taxon>Craniata</taxon>
        <taxon>Vertebrata</taxon>
        <taxon>Euteleostomi</taxon>
        <taxon>Actinopterygii</taxon>
        <taxon>Neopterygii</taxon>
        <taxon>Teleostei</taxon>
        <taxon>Neoteleostei</taxon>
        <taxon>Acanthomorphata</taxon>
        <taxon>Carangaria</taxon>
        <taxon>Carangaria incertae sedis</taxon>
        <taxon>Centropomidae</taxon>
        <taxon>Lates</taxon>
    </lineage>
</organism>
<evidence type="ECO:0000313" key="2">
    <source>
        <dbReference type="EMBL" id="GLD56503.1"/>
    </source>
</evidence>
<keyword evidence="3" id="KW-1185">Reference proteome</keyword>
<protein>
    <submittedName>
        <fullName evidence="2">Zinc finger protein ZFAT isoform X1</fullName>
    </submittedName>
</protein>
<feature type="region of interest" description="Disordered" evidence="1">
    <location>
        <begin position="55"/>
        <end position="109"/>
    </location>
</feature>
<gene>
    <name evidence="2" type="ORF">AKAME5_000884100</name>
</gene>
<feature type="compositionally biased region" description="Basic and acidic residues" evidence="1">
    <location>
        <begin position="78"/>
        <end position="102"/>
    </location>
</feature>
<evidence type="ECO:0000313" key="3">
    <source>
        <dbReference type="Proteomes" id="UP001279410"/>
    </source>
</evidence>
<proteinExistence type="predicted"/>